<dbReference type="Proteomes" id="UP000289132">
    <property type="component" value="Unassembled WGS sequence"/>
</dbReference>
<keyword evidence="1" id="KW-0732">Signal</keyword>
<protein>
    <recommendedName>
        <fullName evidence="6">Lipoprotein</fullName>
    </recommendedName>
</protein>
<evidence type="ECO:0008006" key="6">
    <source>
        <dbReference type="Google" id="ProtNLM"/>
    </source>
</evidence>
<dbReference type="RefSeq" id="WP_115427737.1">
    <property type="nucleotide sequence ID" value="NZ_CP031367.1"/>
</dbReference>
<proteinExistence type="predicted"/>
<dbReference type="EMBL" id="CP031367">
    <property type="protein sequence ID" value="AXK48193.1"/>
    <property type="molecule type" value="Genomic_DNA"/>
</dbReference>
<evidence type="ECO:0000313" key="2">
    <source>
        <dbReference type="EMBL" id="AXK48193.1"/>
    </source>
</evidence>
<feature type="signal peptide" evidence="1">
    <location>
        <begin position="1"/>
        <end position="18"/>
    </location>
</feature>
<evidence type="ECO:0000256" key="1">
    <source>
        <dbReference type="SAM" id="SignalP"/>
    </source>
</evidence>
<dbReference type="PROSITE" id="PS51257">
    <property type="entry name" value="PROKAR_LIPOPROTEIN"/>
    <property type="match status" value="1"/>
</dbReference>
<evidence type="ECO:0000313" key="5">
    <source>
        <dbReference type="Proteomes" id="UP000289132"/>
    </source>
</evidence>
<dbReference type="EMBL" id="PDKD01000001">
    <property type="protein sequence ID" value="RXJ93131.1"/>
    <property type="molecule type" value="Genomic_DNA"/>
</dbReference>
<organism evidence="2 4">
    <name type="scientific">Aliarcobacter trophiarum LMG 25534</name>
    <dbReference type="NCBI Taxonomy" id="1032241"/>
    <lineage>
        <taxon>Bacteria</taxon>
        <taxon>Pseudomonadati</taxon>
        <taxon>Campylobacterota</taxon>
        <taxon>Epsilonproteobacteria</taxon>
        <taxon>Campylobacterales</taxon>
        <taxon>Arcobacteraceae</taxon>
        <taxon>Aliarcobacter</taxon>
    </lineage>
</organism>
<accession>A0AAD0QHY1</accession>
<gene>
    <name evidence="2" type="ORF">ATR_0308</name>
    <name evidence="3" type="ORF">CRU87_01170</name>
</gene>
<dbReference type="Proteomes" id="UP000254504">
    <property type="component" value="Chromosome"/>
</dbReference>
<sequence>MFRLISILLISLFFVSCATTKSNLIQNEFTNIVKKQNTYDRCTNFSYISLADNIKYGKIFTEYISLDSSCKWNGLARGYFVSFFMDTIKAKSYKVIEKKEFDNIEVSTYLVDNLYYVNIINKYTVFEDKLMVDYSGVYSTSLIKNYDMSYENIYINRPRLDIDYFSSLVRFNFFYSYFSKDSSDFGR</sequence>
<dbReference type="AlphaFoldDB" id="A0AAD0QHY1"/>
<evidence type="ECO:0000313" key="4">
    <source>
        <dbReference type="Proteomes" id="UP000254504"/>
    </source>
</evidence>
<name>A0AAD0QHY1_9BACT</name>
<evidence type="ECO:0000313" key="3">
    <source>
        <dbReference type="EMBL" id="RXJ93131.1"/>
    </source>
</evidence>
<reference evidence="3 5" key="1">
    <citation type="submission" date="2017-10" db="EMBL/GenBank/DDBJ databases">
        <title>Genomics of the genus Arcobacter.</title>
        <authorList>
            <person name="Perez-Cataluna A."/>
            <person name="Figueras M.J."/>
        </authorList>
    </citation>
    <scope>NUCLEOTIDE SEQUENCE [LARGE SCALE GENOMIC DNA]</scope>
    <source>
        <strain evidence="3 5">LMG 25534</strain>
    </source>
</reference>
<dbReference type="KEGG" id="atp:ATR_0308"/>
<feature type="chain" id="PRO_5042102624" description="Lipoprotein" evidence="1">
    <location>
        <begin position="19"/>
        <end position="187"/>
    </location>
</feature>
<keyword evidence="5" id="KW-1185">Reference proteome</keyword>
<reference evidence="2 4" key="2">
    <citation type="submission" date="2018-07" db="EMBL/GenBank/DDBJ databases">
        <title>Complete genome of the Arcobacter trophiarum type strain LMG 25534.</title>
        <authorList>
            <person name="Miller W.G."/>
            <person name="Yee E."/>
        </authorList>
    </citation>
    <scope>NUCLEOTIDE SEQUENCE [LARGE SCALE GENOMIC DNA]</scope>
    <source>
        <strain evidence="2 4">LMG 25534</strain>
    </source>
</reference>